<dbReference type="EMBL" id="CACVBR010000004">
    <property type="protein sequence ID" value="CAA7194410.1"/>
    <property type="molecule type" value="Genomic_DNA"/>
</dbReference>
<name>A0A6N4X4L1_9FLAO</name>
<organism evidence="1 2">
    <name type="scientific">Chryseobacterium potabilaquae</name>
    <dbReference type="NCBI Taxonomy" id="2675057"/>
    <lineage>
        <taxon>Bacteria</taxon>
        <taxon>Pseudomonadati</taxon>
        <taxon>Bacteroidota</taxon>
        <taxon>Flavobacteriia</taxon>
        <taxon>Flavobacteriales</taxon>
        <taxon>Weeksellaceae</taxon>
        <taxon>Chryseobacterium group</taxon>
        <taxon>Chryseobacterium</taxon>
    </lineage>
</organism>
<reference evidence="1 2" key="1">
    <citation type="submission" date="2020-01" db="EMBL/GenBank/DDBJ databases">
        <authorList>
            <person name="Rodrigo-Torres L."/>
            <person name="Arahal R. D."/>
            <person name="Lucena T."/>
        </authorList>
    </citation>
    <scope>NUCLEOTIDE SEQUENCE [LARGE SCALE GENOMIC DNA]</scope>
    <source>
        <strain evidence="1 2">CECT 9293</strain>
    </source>
</reference>
<keyword evidence="2" id="KW-1185">Reference proteome</keyword>
<dbReference type="AlphaFoldDB" id="A0A6N4X4L1"/>
<evidence type="ECO:0000313" key="1">
    <source>
        <dbReference type="EMBL" id="CAA7194410.1"/>
    </source>
</evidence>
<evidence type="ECO:0000313" key="2">
    <source>
        <dbReference type="Proteomes" id="UP000445144"/>
    </source>
</evidence>
<accession>A0A6N4X4L1</accession>
<proteinExistence type="predicted"/>
<sequence>MNEKNFNTKNEKKNLSILLVCATSFLCAQEVIWEKDIPSSTQDFLSQITPTIDGQYLITGSSIQTSKLQTVESKQSNSYDFHLVKASSLGKDVVTPIKYKLCHIPITIL</sequence>
<protein>
    <submittedName>
        <fullName evidence="1">Uncharacterized protein</fullName>
    </submittedName>
</protein>
<dbReference type="Proteomes" id="UP000445144">
    <property type="component" value="Unassembled WGS sequence"/>
</dbReference>
<gene>
    <name evidence="1" type="ORF">CHRY9293_00723</name>
</gene>